<dbReference type="InterPro" id="IPR025484">
    <property type="entry name" value="DUF4376"/>
</dbReference>
<dbReference type="Proteomes" id="UP000671845">
    <property type="component" value="Chromosome"/>
</dbReference>
<proteinExistence type="predicted"/>
<protein>
    <submittedName>
        <fullName evidence="2">DUF4376 domain-containing protein</fullName>
    </submittedName>
</protein>
<gene>
    <name evidence="2" type="ORF">HNO53_20770</name>
</gene>
<dbReference type="Pfam" id="PF14301">
    <property type="entry name" value="DUF4376"/>
    <property type="match status" value="1"/>
</dbReference>
<accession>A0ABX7WN54</accession>
<evidence type="ECO:0000259" key="1">
    <source>
        <dbReference type="Pfam" id="PF14301"/>
    </source>
</evidence>
<reference evidence="2 3" key="1">
    <citation type="journal article" date="2021" name="Front. Microbiol.">
        <title>Aerobic Denitrification and Heterotrophic Sulfur Oxidation in the Genus Halomonas Revealed by Six Novel Species Characterizations and Genome-Based Analysis.</title>
        <authorList>
            <person name="Wang L."/>
            <person name="Shao Z."/>
        </authorList>
    </citation>
    <scope>NUCLEOTIDE SEQUENCE [LARGE SCALE GENOMIC DNA]</scope>
    <source>
        <strain evidence="2 3">MCCC 1A13718</strain>
    </source>
</reference>
<keyword evidence="3" id="KW-1185">Reference proteome</keyword>
<organism evidence="2 3">
    <name type="scientific">Halomonas sulfidivorans</name>
    <dbReference type="NCBI Taxonomy" id="2733488"/>
    <lineage>
        <taxon>Bacteria</taxon>
        <taxon>Pseudomonadati</taxon>
        <taxon>Pseudomonadota</taxon>
        <taxon>Gammaproteobacteria</taxon>
        <taxon>Oceanospirillales</taxon>
        <taxon>Halomonadaceae</taxon>
        <taxon>Halomonas</taxon>
    </lineage>
</organism>
<evidence type="ECO:0000313" key="2">
    <source>
        <dbReference type="EMBL" id="QTP60932.1"/>
    </source>
</evidence>
<feature type="domain" description="DUF4376" evidence="1">
    <location>
        <begin position="60"/>
        <end position="168"/>
    </location>
</feature>
<evidence type="ECO:0000313" key="3">
    <source>
        <dbReference type="Proteomes" id="UP000671845"/>
    </source>
</evidence>
<sequence>MWARIHNGAVAELTDIDPKGRFHPSIKWESADASVSIGYFFDGNVYNKPEVPLADLVVEKLTELEQALSSALDIGMPYIMTDGTEEVVQTRPEDEPNLLGLAIEARDLRDAGETSAVQQLRVKSNKVYELTPLEMIEVTDAAKLHKKQLLGQSWALKDQVRGIVADEALTDEEKRAAIEEINW</sequence>
<dbReference type="RefSeq" id="WP_209474876.1">
    <property type="nucleotide sequence ID" value="NZ_CP053383.1"/>
</dbReference>
<dbReference type="EMBL" id="CP053383">
    <property type="protein sequence ID" value="QTP60932.1"/>
    <property type="molecule type" value="Genomic_DNA"/>
</dbReference>
<name>A0ABX7WN54_9GAMM</name>